<dbReference type="InterPro" id="IPR039941">
    <property type="entry name" value="TT30"/>
</dbReference>
<comment type="caution">
    <text evidence="4">The sequence shown here is derived from an EMBL/GenBank/DDBJ whole genome shotgun (WGS) entry which is preliminary data.</text>
</comment>
<keyword evidence="3" id="KW-0966">Cell projection</keyword>
<dbReference type="Proteomes" id="UP001166093">
    <property type="component" value="Unassembled WGS sequence"/>
</dbReference>
<keyword evidence="1" id="KW-0677">Repeat</keyword>
<keyword evidence="3" id="KW-0970">Cilium biogenesis/degradation</keyword>
<organism evidence="4 5">
    <name type="scientific">Polyodon spathula</name>
    <name type="common">North American paddlefish</name>
    <name type="synonym">Squalus spathula</name>
    <dbReference type="NCBI Taxonomy" id="7913"/>
    <lineage>
        <taxon>Eukaryota</taxon>
        <taxon>Metazoa</taxon>
        <taxon>Chordata</taxon>
        <taxon>Craniata</taxon>
        <taxon>Vertebrata</taxon>
        <taxon>Euteleostomi</taxon>
        <taxon>Actinopterygii</taxon>
        <taxon>Chondrostei</taxon>
        <taxon>Acipenseriformes</taxon>
        <taxon>Polyodontidae</taxon>
        <taxon>Polyodon</taxon>
    </lineage>
</organism>
<dbReference type="PANTHER" id="PTHR20931">
    <property type="entry name" value="TETRATRICOPEPTIDE REPEAT PROTEIN 30"/>
    <property type="match status" value="1"/>
</dbReference>
<comment type="function">
    <text evidence="3">Required for polyglutamylation of axonemal tubulin. Plays a role in anterograde intraflagellar transport (IFT), the process by which cilia precursors are transported from the base of the cilium to the site of their incorporation at the tip.</text>
</comment>
<evidence type="ECO:0000313" key="4">
    <source>
        <dbReference type="EMBL" id="MBN3280173.1"/>
    </source>
</evidence>
<evidence type="ECO:0000256" key="3">
    <source>
        <dbReference type="RuleBase" id="RU367070"/>
    </source>
</evidence>
<proteinExistence type="inferred from homology"/>
<evidence type="ECO:0000256" key="1">
    <source>
        <dbReference type="ARBA" id="ARBA00022737"/>
    </source>
</evidence>
<name>A0ABS2Y182_POLSP</name>
<feature type="non-terminal residue" evidence="4">
    <location>
        <position position="406"/>
    </location>
</feature>
<dbReference type="EMBL" id="JAAWVQ010096409">
    <property type="protein sequence ID" value="MBN3280173.1"/>
    <property type="molecule type" value="Genomic_DNA"/>
</dbReference>
<comment type="similarity">
    <text evidence="3">Belongs to the TTC30/dfy-1/fleer family.</text>
</comment>
<feature type="non-terminal residue" evidence="4">
    <location>
        <position position="1"/>
    </location>
</feature>
<protein>
    <recommendedName>
        <fullName evidence="3">Tetratricopeptide repeat protein 30</fullName>
    </recommendedName>
</protein>
<dbReference type="InterPro" id="IPR011990">
    <property type="entry name" value="TPR-like_helical_dom_sf"/>
</dbReference>
<evidence type="ECO:0000313" key="5">
    <source>
        <dbReference type="Proteomes" id="UP001166093"/>
    </source>
</evidence>
<evidence type="ECO:0000256" key="2">
    <source>
        <dbReference type="ARBA" id="ARBA00022803"/>
    </source>
</evidence>
<sequence length="406" mass="46511">MEGEYEEAYKSILTVMQVMGYQPDLLYNIALCYYSMKQCAPALKCIADIREHEIREQSHIVLTSVGMTTEGIAVRSVGYQLKISVDDPAQEALTDRPPCSEEGLDPATLQNQALTNMHSKPTEVFEKLLFLLQQNPFPAETFGNLLLLYIKKLITYFSKSEDPYPKASNRSTNGKYINGYTANRQAFQKFETAAKLTEQLCKLTKQVEHHWDDDDAVKRAANEYDEALELGHCNNQECPCKRRKPHAIVLANPCIFYIMTSQTEEVSKAISGILSGPVNVRSSLISQWYYYIIEILIHLTFISIICINVNSGLVTVLQLNFPLGTDTWYYTKRRFLSLLENMSKHMIMLQDCVLQELIIFLLRVKNVPAVIEQPLEEYRMHTGKSTVTYESRLLKALIYEIISWNQ</sequence>
<accession>A0ABS2Y182</accession>
<keyword evidence="3" id="KW-0969">Cilium</keyword>
<dbReference type="SUPFAM" id="SSF48452">
    <property type="entry name" value="TPR-like"/>
    <property type="match status" value="1"/>
</dbReference>
<dbReference type="PANTHER" id="PTHR20931:SF0">
    <property type="entry name" value="TETRATRICOPEPTIDE REPEAT PROTEIN 30"/>
    <property type="match status" value="1"/>
</dbReference>
<reference evidence="4" key="1">
    <citation type="journal article" date="2021" name="Cell">
        <title>Tracing the genetic footprints of vertebrate landing in non-teleost ray-finned fishes.</title>
        <authorList>
            <person name="Bi X."/>
            <person name="Wang K."/>
            <person name="Yang L."/>
            <person name="Pan H."/>
            <person name="Jiang H."/>
            <person name="Wei Q."/>
            <person name="Fang M."/>
            <person name="Yu H."/>
            <person name="Zhu C."/>
            <person name="Cai Y."/>
            <person name="He Y."/>
            <person name="Gan X."/>
            <person name="Zeng H."/>
            <person name="Yu D."/>
            <person name="Zhu Y."/>
            <person name="Jiang H."/>
            <person name="Qiu Q."/>
            <person name="Yang H."/>
            <person name="Zhang Y.E."/>
            <person name="Wang W."/>
            <person name="Zhu M."/>
            <person name="He S."/>
            <person name="Zhang G."/>
        </authorList>
    </citation>
    <scope>NUCLEOTIDE SEQUENCE</scope>
    <source>
        <strain evidence="4">Pddl_001</strain>
    </source>
</reference>
<comment type="subcellular location">
    <subcellularLocation>
        <location evidence="3">Cell projection</location>
        <location evidence="3">Cilium</location>
    </subcellularLocation>
</comment>
<keyword evidence="2 3" id="KW-0802">TPR repeat</keyword>
<keyword evidence="5" id="KW-1185">Reference proteome</keyword>
<gene>
    <name evidence="4" type="primary">Ttc30a_0</name>
    <name evidence="4" type="ORF">GTO93_0009671</name>
</gene>